<evidence type="ECO:0000256" key="10">
    <source>
        <dbReference type="SAM" id="MobiDB-lite"/>
    </source>
</evidence>
<evidence type="ECO:0000256" key="1">
    <source>
        <dbReference type="ARBA" id="ARBA00004141"/>
    </source>
</evidence>
<keyword evidence="5 11" id="KW-0812">Transmembrane</keyword>
<comment type="subcellular location">
    <subcellularLocation>
        <location evidence="1">Membrane</location>
        <topology evidence="1">Multi-pass membrane protein</topology>
    </subcellularLocation>
</comment>
<dbReference type="Pfam" id="PF01040">
    <property type="entry name" value="UbiA"/>
    <property type="match status" value="1"/>
</dbReference>
<dbReference type="Gene3D" id="1.10.357.140">
    <property type="entry name" value="UbiA prenyltransferase"/>
    <property type="match status" value="1"/>
</dbReference>
<dbReference type="InterPro" id="IPR000537">
    <property type="entry name" value="UbiA_prenyltransferase"/>
</dbReference>
<keyword evidence="3" id="KW-1003">Cell membrane</keyword>
<evidence type="ECO:0000256" key="6">
    <source>
        <dbReference type="ARBA" id="ARBA00022989"/>
    </source>
</evidence>
<keyword evidence="4" id="KW-0808">Transferase</keyword>
<dbReference type="InterPro" id="IPR044878">
    <property type="entry name" value="UbiA_sf"/>
</dbReference>
<feature type="transmembrane region" description="Helical" evidence="11">
    <location>
        <begin position="12"/>
        <end position="29"/>
    </location>
</feature>
<evidence type="ECO:0000256" key="2">
    <source>
        <dbReference type="ARBA" id="ARBA00012292"/>
    </source>
</evidence>
<dbReference type="PANTHER" id="PTHR43448:SF2">
    <property type="entry name" value="PROTOHEME IX FARNESYLTRANSFERASE, MITOCHONDRIAL"/>
    <property type="match status" value="1"/>
</dbReference>
<comment type="caution">
    <text evidence="12">The sequence shown here is derived from an EMBL/GenBank/DDBJ whole genome shotgun (WGS) entry which is preliminary data.</text>
</comment>
<gene>
    <name evidence="12" type="ORF">WH297_25110</name>
</gene>
<sequence>MRVADFFELTKPRIMALAVFTALTGYVASSSSIDITHLRGALLFIAVGTGGTGAFNRAFARRSGAVMRRTSARRTATGKITPAAAIVITAAITAVGVFGLFLIATVLAAALLAFAIILLRSLQHPNPETSDVAEYRDRRRSQRAFASHRPGGGFPQPVRGSVVALSHHRSLNAAA</sequence>
<dbReference type="Proteomes" id="UP001375812">
    <property type="component" value="Unassembled WGS sequence"/>
</dbReference>
<evidence type="ECO:0000256" key="7">
    <source>
        <dbReference type="ARBA" id="ARBA00023133"/>
    </source>
</evidence>
<evidence type="ECO:0000256" key="11">
    <source>
        <dbReference type="SAM" id="Phobius"/>
    </source>
</evidence>
<evidence type="ECO:0000256" key="5">
    <source>
        <dbReference type="ARBA" id="ARBA00022692"/>
    </source>
</evidence>
<feature type="transmembrane region" description="Helical" evidence="11">
    <location>
        <begin position="35"/>
        <end position="55"/>
    </location>
</feature>
<keyword evidence="6 11" id="KW-1133">Transmembrane helix</keyword>
<dbReference type="EMBL" id="JBBGZH010000003">
    <property type="protein sequence ID" value="MEJ5022980.1"/>
    <property type="molecule type" value="Genomic_DNA"/>
</dbReference>
<dbReference type="EC" id="2.5.1.141" evidence="2"/>
<evidence type="ECO:0000256" key="8">
    <source>
        <dbReference type="ARBA" id="ARBA00023136"/>
    </source>
</evidence>
<keyword evidence="13" id="KW-1185">Reference proteome</keyword>
<evidence type="ECO:0000313" key="13">
    <source>
        <dbReference type="Proteomes" id="UP001375812"/>
    </source>
</evidence>
<organism evidence="12 13">
    <name type="scientific">Ochrobactrum vermis</name>
    <dbReference type="NCBI Taxonomy" id="1827297"/>
    <lineage>
        <taxon>Bacteria</taxon>
        <taxon>Pseudomonadati</taxon>
        <taxon>Pseudomonadota</taxon>
        <taxon>Alphaproteobacteria</taxon>
        <taxon>Hyphomicrobiales</taxon>
        <taxon>Brucellaceae</taxon>
        <taxon>Brucella/Ochrobactrum group</taxon>
        <taxon>Ochrobactrum</taxon>
    </lineage>
</organism>
<accession>A0ABU8PL60</accession>
<keyword evidence="7" id="KW-0350">Heme biosynthesis</keyword>
<dbReference type="RefSeq" id="WP_181153534.1">
    <property type="nucleotide sequence ID" value="NZ_JBBGZH010000003.1"/>
</dbReference>
<evidence type="ECO:0000256" key="4">
    <source>
        <dbReference type="ARBA" id="ARBA00022679"/>
    </source>
</evidence>
<feature type="region of interest" description="Disordered" evidence="10">
    <location>
        <begin position="128"/>
        <end position="158"/>
    </location>
</feature>
<dbReference type="InterPro" id="IPR006369">
    <property type="entry name" value="Protohaem_IX_farnesylTrfase"/>
</dbReference>
<evidence type="ECO:0000256" key="9">
    <source>
        <dbReference type="ARBA" id="ARBA00047690"/>
    </source>
</evidence>
<keyword evidence="8 11" id="KW-0472">Membrane</keyword>
<evidence type="ECO:0000256" key="3">
    <source>
        <dbReference type="ARBA" id="ARBA00022475"/>
    </source>
</evidence>
<dbReference type="PANTHER" id="PTHR43448">
    <property type="entry name" value="PROTOHEME IX FARNESYLTRANSFERASE, MITOCHONDRIAL"/>
    <property type="match status" value="1"/>
</dbReference>
<comment type="catalytic activity">
    <reaction evidence="9">
        <text>heme b + (2E,6E)-farnesyl diphosphate + H2O = Fe(II)-heme o + diphosphate</text>
        <dbReference type="Rhea" id="RHEA:28070"/>
        <dbReference type="ChEBI" id="CHEBI:15377"/>
        <dbReference type="ChEBI" id="CHEBI:33019"/>
        <dbReference type="ChEBI" id="CHEBI:60344"/>
        <dbReference type="ChEBI" id="CHEBI:60530"/>
        <dbReference type="ChEBI" id="CHEBI:175763"/>
        <dbReference type="EC" id="2.5.1.141"/>
    </reaction>
</comment>
<protein>
    <recommendedName>
        <fullName evidence="2">heme o synthase</fullName>
        <ecNumber evidence="2">2.5.1.141</ecNumber>
    </recommendedName>
</protein>
<dbReference type="InterPro" id="IPR036259">
    <property type="entry name" value="MFS_trans_sf"/>
</dbReference>
<name>A0ABU8PL60_9HYPH</name>
<proteinExistence type="predicted"/>
<dbReference type="SUPFAM" id="SSF103473">
    <property type="entry name" value="MFS general substrate transporter"/>
    <property type="match status" value="1"/>
</dbReference>
<reference evidence="12 13" key="1">
    <citation type="submission" date="2023-12" db="EMBL/GenBank/DDBJ databases">
        <title>Gut-associated functions are favored during microbiome assembly across C. elegans life.</title>
        <authorList>
            <person name="Zimmermann J."/>
        </authorList>
    </citation>
    <scope>NUCLEOTIDE SEQUENCE [LARGE SCALE GENOMIC DNA]</scope>
    <source>
        <strain evidence="12 13">MYb71</strain>
    </source>
</reference>
<feature type="transmembrane region" description="Helical" evidence="11">
    <location>
        <begin position="76"/>
        <end position="94"/>
    </location>
</feature>
<evidence type="ECO:0000313" key="12">
    <source>
        <dbReference type="EMBL" id="MEJ5022980.1"/>
    </source>
</evidence>